<dbReference type="InterPro" id="IPR016040">
    <property type="entry name" value="NAD(P)-bd_dom"/>
</dbReference>
<accession>A0ABZ3CBQ8</accession>
<dbReference type="RefSeq" id="WP_342373554.1">
    <property type="nucleotide sequence ID" value="NZ_CP115965.1"/>
</dbReference>
<dbReference type="EMBL" id="CP115965">
    <property type="protein sequence ID" value="WZX00174.1"/>
    <property type="molecule type" value="Genomic_DNA"/>
</dbReference>
<dbReference type="PANTHER" id="PTHR15020">
    <property type="entry name" value="FLAVIN REDUCTASE-RELATED"/>
    <property type="match status" value="1"/>
</dbReference>
<keyword evidence="3" id="KW-1185">Reference proteome</keyword>
<dbReference type="Gene3D" id="3.40.50.720">
    <property type="entry name" value="NAD(P)-binding Rossmann-like Domain"/>
    <property type="match status" value="1"/>
</dbReference>
<organism evidence="2 3">
    <name type="scientific">Propioniciclava soli</name>
    <dbReference type="NCBI Taxonomy" id="2775081"/>
    <lineage>
        <taxon>Bacteria</taxon>
        <taxon>Bacillati</taxon>
        <taxon>Actinomycetota</taxon>
        <taxon>Actinomycetes</taxon>
        <taxon>Propionibacteriales</taxon>
        <taxon>Propionibacteriaceae</taxon>
        <taxon>Propioniciclava</taxon>
    </lineage>
</organism>
<evidence type="ECO:0000313" key="2">
    <source>
        <dbReference type="EMBL" id="WZX00174.1"/>
    </source>
</evidence>
<feature type="domain" description="NAD(P)-binding" evidence="1">
    <location>
        <begin position="10"/>
        <end position="195"/>
    </location>
</feature>
<protein>
    <submittedName>
        <fullName evidence="2">SDR family oxidoreductase</fullName>
    </submittedName>
</protein>
<evidence type="ECO:0000313" key="3">
    <source>
        <dbReference type="Proteomes" id="UP001434337"/>
    </source>
</evidence>
<name>A0ABZ3CBQ8_9ACTN</name>
<dbReference type="SUPFAM" id="SSF51735">
    <property type="entry name" value="NAD(P)-binding Rossmann-fold domains"/>
    <property type="match status" value="1"/>
</dbReference>
<reference evidence="2 3" key="1">
    <citation type="journal article" date="2023" name="Environ Microbiome">
        <title>A coral-associated actinobacterium mitigates coral bleaching under heat stress.</title>
        <authorList>
            <person name="Li J."/>
            <person name="Zou Y."/>
            <person name="Li Q."/>
            <person name="Zhang J."/>
            <person name="Bourne D.G."/>
            <person name="Lyu Y."/>
            <person name="Liu C."/>
            <person name="Zhang S."/>
        </authorList>
    </citation>
    <scope>NUCLEOTIDE SEQUENCE [LARGE SCALE GENOMIC DNA]</scope>
    <source>
        <strain evidence="2 3">SCSIO 13291</strain>
    </source>
</reference>
<sequence>MTISTVLLVGGTGSIGRLVAQQAVDAGLRVRAVVRDAERAARTLPDAVELLVGDPGDPATAAAAVEGMDAVVFTHGTHASAAEVERVDYGFVRSVLDAARGRDIRIALMTAIGVTVHDSPYNRQLGSHDQKRRAERLVRRSGHPYTVVRPGWFDYNDADERHLVFLQGDGRRAGDSSDGVIARDQIARVLLAGLTADAERLTLELVAERGPEQDDLAPLFSALTPDAADATDGALYPDTLPLADEPASVREDLAALSS</sequence>
<evidence type="ECO:0000259" key="1">
    <source>
        <dbReference type="Pfam" id="PF13460"/>
    </source>
</evidence>
<gene>
    <name evidence="2" type="ORF">PCC79_08330</name>
</gene>
<dbReference type="InterPro" id="IPR036291">
    <property type="entry name" value="NAD(P)-bd_dom_sf"/>
</dbReference>
<dbReference type="PANTHER" id="PTHR15020:SF50">
    <property type="entry name" value="UPF0659 PROTEIN YMR090W"/>
    <property type="match status" value="1"/>
</dbReference>
<proteinExistence type="predicted"/>
<dbReference type="Pfam" id="PF13460">
    <property type="entry name" value="NAD_binding_10"/>
    <property type="match status" value="1"/>
</dbReference>
<dbReference type="CDD" id="cd05243">
    <property type="entry name" value="SDR_a5"/>
    <property type="match status" value="1"/>
</dbReference>
<dbReference type="Proteomes" id="UP001434337">
    <property type="component" value="Chromosome"/>
</dbReference>